<evidence type="ECO:0000313" key="2">
    <source>
        <dbReference type="Proteomes" id="UP000283633"/>
    </source>
</evidence>
<dbReference type="AlphaFoldDB" id="A0A3R8KKX4"/>
<dbReference type="OrthoDB" id="9798656at2"/>
<reference evidence="1 2" key="1">
    <citation type="submission" date="2018-08" db="EMBL/GenBank/DDBJ databases">
        <title>Genome Lactobacillus garii FI11369.</title>
        <authorList>
            <person name="Diaz M."/>
            <person name="Narbad A."/>
        </authorList>
    </citation>
    <scope>NUCLEOTIDE SEQUENCE [LARGE SCALE GENOMIC DNA]</scope>
    <source>
        <strain evidence="1 2">FI11369</strain>
    </source>
</reference>
<name>A0A3R8KKX4_9LACO</name>
<dbReference type="Proteomes" id="UP000283633">
    <property type="component" value="Unassembled WGS sequence"/>
</dbReference>
<dbReference type="PANTHER" id="PTHR42999">
    <property type="entry name" value="ANTIBIOTIC RESISTANCE PROTEIN MCBG"/>
    <property type="match status" value="1"/>
</dbReference>
<keyword evidence="2" id="KW-1185">Reference proteome</keyword>
<dbReference type="Gene3D" id="2.160.20.80">
    <property type="entry name" value="E3 ubiquitin-protein ligase SopA"/>
    <property type="match status" value="1"/>
</dbReference>
<sequence length="210" mass="23976">MDQPRITPADLPAGQFNQILEDEDHLLDNCRISDETIPDTALVHPMFDHVSFENVTFTGRTFERLEITDAEFIKCDFSNCHFEKASLLRVQFKDCKMVGLDLTGAFLNNVSFDNDLLDLSMLCDMKLKATHFNDCRLTDASVMNDRLTRVQFNRCDLDQVSFYQTALKNIDLSTCHFERLDLEAAMARGMSVNLYQAANLAAYFNGIHVK</sequence>
<proteinExistence type="predicted"/>
<dbReference type="InterPro" id="IPR001646">
    <property type="entry name" value="5peptide_repeat"/>
</dbReference>
<comment type="caution">
    <text evidence="1">The sequence shown here is derived from an EMBL/GenBank/DDBJ whole genome shotgun (WGS) entry which is preliminary data.</text>
</comment>
<dbReference type="EMBL" id="QWZQ01000029">
    <property type="protein sequence ID" value="RRK10116.1"/>
    <property type="molecule type" value="Genomic_DNA"/>
</dbReference>
<dbReference type="Pfam" id="PF13599">
    <property type="entry name" value="Pentapeptide_4"/>
    <property type="match status" value="1"/>
</dbReference>
<accession>A0A3R8KKX4</accession>
<dbReference type="PANTHER" id="PTHR42999:SF1">
    <property type="entry name" value="PENTAPEPTIDE REPEAT-CONTAINING PROTEIN"/>
    <property type="match status" value="1"/>
</dbReference>
<dbReference type="RefSeq" id="WP_125072627.1">
    <property type="nucleotide sequence ID" value="NZ_QWZQ01000029.1"/>
</dbReference>
<organism evidence="1 2">
    <name type="scientific">Lactiplantibacillus garii</name>
    <dbReference type="NCBI Taxonomy" id="2306423"/>
    <lineage>
        <taxon>Bacteria</taxon>
        <taxon>Bacillati</taxon>
        <taxon>Bacillota</taxon>
        <taxon>Bacilli</taxon>
        <taxon>Lactobacillales</taxon>
        <taxon>Lactobacillaceae</taxon>
        <taxon>Lactiplantibacillus</taxon>
    </lineage>
</organism>
<protein>
    <submittedName>
        <fullName evidence="1">Pentapeptide repeat-containing protein</fullName>
    </submittedName>
</protein>
<dbReference type="InterPro" id="IPR052949">
    <property type="entry name" value="PA_immunity-related"/>
</dbReference>
<dbReference type="SUPFAM" id="SSF141571">
    <property type="entry name" value="Pentapeptide repeat-like"/>
    <property type="match status" value="1"/>
</dbReference>
<evidence type="ECO:0000313" key="1">
    <source>
        <dbReference type="EMBL" id="RRK10116.1"/>
    </source>
</evidence>
<gene>
    <name evidence="1" type="ORF">D1831_09135</name>
</gene>